<reference evidence="1" key="1">
    <citation type="submission" date="2020-07" db="EMBL/GenBank/DDBJ databases">
        <authorList>
            <person name="Lin J."/>
        </authorList>
    </citation>
    <scope>NUCLEOTIDE SEQUENCE</scope>
</reference>
<dbReference type="AlphaFoldDB" id="A0A6V7P5Y0"/>
<accession>A0A6V7P5Y0</accession>
<protein>
    <recommendedName>
        <fullName evidence="2">Peptidase M16 N-terminal domain-containing protein</fullName>
    </recommendedName>
</protein>
<evidence type="ECO:0000313" key="1">
    <source>
        <dbReference type="EMBL" id="CAD1826251.1"/>
    </source>
</evidence>
<organism evidence="1">
    <name type="scientific">Ananas comosus var. bracteatus</name>
    <name type="common">red pineapple</name>
    <dbReference type="NCBI Taxonomy" id="296719"/>
    <lineage>
        <taxon>Eukaryota</taxon>
        <taxon>Viridiplantae</taxon>
        <taxon>Streptophyta</taxon>
        <taxon>Embryophyta</taxon>
        <taxon>Tracheophyta</taxon>
        <taxon>Spermatophyta</taxon>
        <taxon>Magnoliopsida</taxon>
        <taxon>Liliopsida</taxon>
        <taxon>Poales</taxon>
        <taxon>Bromeliaceae</taxon>
        <taxon>Bromelioideae</taxon>
        <taxon>Ananas</taxon>
    </lineage>
</organism>
<dbReference type="Gene3D" id="3.30.830.10">
    <property type="entry name" value="Metalloenzyme, LuxS/M16 peptidase-like"/>
    <property type="match status" value="1"/>
</dbReference>
<dbReference type="EMBL" id="LR862145">
    <property type="protein sequence ID" value="CAD1826251.1"/>
    <property type="molecule type" value="Genomic_DNA"/>
</dbReference>
<dbReference type="InterPro" id="IPR011249">
    <property type="entry name" value="Metalloenz_LuxS/M16"/>
</dbReference>
<dbReference type="GO" id="GO:0046872">
    <property type="term" value="F:metal ion binding"/>
    <property type="evidence" value="ECO:0007669"/>
    <property type="project" value="InterPro"/>
</dbReference>
<dbReference type="PANTHER" id="PTHR43016">
    <property type="entry name" value="PRESEQUENCE PROTEASE"/>
    <property type="match status" value="1"/>
</dbReference>
<dbReference type="PANTHER" id="PTHR43016:SF13">
    <property type="entry name" value="PRESEQUENCE PROTEASE, MITOCHONDRIAL"/>
    <property type="match status" value="1"/>
</dbReference>
<proteinExistence type="predicted"/>
<evidence type="ECO:0008006" key="2">
    <source>
        <dbReference type="Google" id="ProtNLM"/>
    </source>
</evidence>
<dbReference type="GO" id="GO:0016485">
    <property type="term" value="P:protein processing"/>
    <property type="evidence" value="ECO:0007669"/>
    <property type="project" value="TreeGrafter"/>
</dbReference>
<name>A0A6V7P5Y0_ANACO</name>
<gene>
    <name evidence="1" type="ORF">CB5_LOCUS9462</name>
</gene>
<sequence>METPLGSEKDEGLAGDFREVNDAHDVAEELGFEKLSEKAIKEYYSHAVLYRHKKTGAEIMSLSNSDENKAFGIVFSTPPRDSSGEPHIFEHSVLCGSRKYPVKEPFVELLKGSFYTYLNAFTCPDRTCYPVASTNVKDFYNLVDVYLDAYSFLNVLRTSRFFNRRLAL</sequence>
<dbReference type="GO" id="GO:0004222">
    <property type="term" value="F:metalloendopeptidase activity"/>
    <property type="evidence" value="ECO:0007669"/>
    <property type="project" value="TreeGrafter"/>
</dbReference>
<dbReference type="SUPFAM" id="SSF63411">
    <property type="entry name" value="LuxS/MPP-like metallohydrolase"/>
    <property type="match status" value="1"/>
</dbReference>